<dbReference type="FunFam" id="3.40.50.300:FF:000830">
    <property type="entry name" value="Endonuclease MutS2"/>
    <property type="match status" value="1"/>
</dbReference>
<dbReference type="PANTHER" id="PTHR48466">
    <property type="entry name" value="OS10G0509000 PROTEIN-RELATED"/>
    <property type="match status" value="1"/>
</dbReference>
<keyword evidence="6 8" id="KW-0694">RNA-binding</keyword>
<dbReference type="InterPro" id="IPR007696">
    <property type="entry name" value="DNA_mismatch_repair_MutS_core"/>
</dbReference>
<evidence type="ECO:0000259" key="10">
    <source>
        <dbReference type="PROSITE" id="PS50828"/>
    </source>
</evidence>
<evidence type="ECO:0000313" key="12">
    <source>
        <dbReference type="Proteomes" id="UP000267250"/>
    </source>
</evidence>
<feature type="binding site" evidence="8">
    <location>
        <begin position="338"/>
        <end position="345"/>
    </location>
    <ligand>
        <name>ATP</name>
        <dbReference type="ChEBI" id="CHEBI:30616"/>
    </ligand>
</feature>
<dbReference type="InterPro" id="IPR046893">
    <property type="entry name" value="MSSS"/>
</dbReference>
<comment type="similarity">
    <text evidence="8">Belongs to the DNA mismatch repair MutS family. MutS2 subfamily.</text>
</comment>
<keyword evidence="8" id="KW-0255">Endonuclease</keyword>
<dbReference type="GO" id="GO:0016887">
    <property type="term" value="F:ATP hydrolysis activity"/>
    <property type="evidence" value="ECO:0007669"/>
    <property type="project" value="InterPro"/>
</dbReference>
<dbReference type="OrthoDB" id="9808166at2"/>
<feature type="coiled-coil region" evidence="9">
    <location>
        <begin position="234"/>
        <end position="269"/>
    </location>
</feature>
<dbReference type="PROSITE" id="PS50828">
    <property type="entry name" value="SMR"/>
    <property type="match status" value="1"/>
</dbReference>
<proteinExistence type="inferred from homology"/>
<keyword evidence="7 8" id="KW-0238">DNA-binding</keyword>
<dbReference type="GO" id="GO:0043023">
    <property type="term" value="F:ribosomal large subunit binding"/>
    <property type="evidence" value="ECO:0007669"/>
    <property type="project" value="UniProtKB-UniRule"/>
</dbReference>
<dbReference type="EC" id="3.6.4.-" evidence="8"/>
<dbReference type="InterPro" id="IPR000432">
    <property type="entry name" value="DNA_mismatch_repair_MutS_C"/>
</dbReference>
<evidence type="ECO:0000256" key="9">
    <source>
        <dbReference type="SAM" id="Coils"/>
    </source>
</evidence>
<dbReference type="Gene3D" id="3.30.1370.110">
    <property type="match status" value="1"/>
</dbReference>
<reference evidence="11 12" key="1">
    <citation type="submission" date="2016-07" db="EMBL/GenBank/DDBJ databases">
        <title>Genome and transcriptome analysis of iron-reducing fermentative bacteria Anoxybacter fermentans.</title>
        <authorList>
            <person name="Zeng X."/>
            <person name="Shao Z."/>
        </authorList>
    </citation>
    <scope>NUCLEOTIDE SEQUENCE [LARGE SCALE GENOMIC DNA]</scope>
    <source>
        <strain evidence="11 12">DY22613</strain>
    </source>
</reference>
<evidence type="ECO:0000256" key="3">
    <source>
        <dbReference type="ARBA" id="ARBA00022741"/>
    </source>
</evidence>
<dbReference type="Pfam" id="PF20297">
    <property type="entry name" value="MSSS"/>
    <property type="match status" value="1"/>
</dbReference>
<dbReference type="KEGG" id="aft:BBF96_09840"/>
<dbReference type="InterPro" id="IPR027417">
    <property type="entry name" value="P-loop_NTPase"/>
</dbReference>
<dbReference type="EC" id="3.1.-.-" evidence="8"/>
<dbReference type="GO" id="GO:0019843">
    <property type="term" value="F:rRNA binding"/>
    <property type="evidence" value="ECO:0007669"/>
    <property type="project" value="UniProtKB-UniRule"/>
</dbReference>
<organism evidence="11 12">
    <name type="scientific">Anoxybacter fermentans</name>
    <dbReference type="NCBI Taxonomy" id="1323375"/>
    <lineage>
        <taxon>Bacteria</taxon>
        <taxon>Bacillati</taxon>
        <taxon>Bacillota</taxon>
        <taxon>Clostridia</taxon>
        <taxon>Halanaerobiales</taxon>
        <taxon>Anoxybacter</taxon>
    </lineage>
</organism>
<evidence type="ECO:0000256" key="4">
    <source>
        <dbReference type="ARBA" id="ARBA00022801"/>
    </source>
</evidence>
<evidence type="ECO:0000256" key="5">
    <source>
        <dbReference type="ARBA" id="ARBA00022840"/>
    </source>
</evidence>
<evidence type="ECO:0000256" key="1">
    <source>
        <dbReference type="ARBA" id="ARBA00022722"/>
    </source>
</evidence>
<name>A0A3Q9HQT7_9FIRM</name>
<keyword evidence="4 8" id="KW-0378">Hydrolase</keyword>
<comment type="function">
    <text evidence="8">Acts as a ribosome collision sensor, splitting the ribosome into its 2 subunits. Detects stalled/collided 70S ribosomes which it binds and splits by an ATP-hydrolysis driven conformational change. Acts upstream of the ribosome quality control system (RQC), a ribosome-associated complex that mediates the extraction of incompletely synthesized nascent chains from stalled ribosomes and their subsequent degradation. Probably generates substrates for RQC.</text>
</comment>
<evidence type="ECO:0000256" key="6">
    <source>
        <dbReference type="ARBA" id="ARBA00022884"/>
    </source>
</evidence>
<dbReference type="Pfam" id="PF00488">
    <property type="entry name" value="MutS_V"/>
    <property type="match status" value="1"/>
</dbReference>
<dbReference type="SUPFAM" id="SSF48334">
    <property type="entry name" value="DNA repair protein MutS, domain III"/>
    <property type="match status" value="1"/>
</dbReference>
<protein>
    <recommendedName>
        <fullName evidence="8">Endonuclease MutS2</fullName>
        <ecNumber evidence="8">3.1.-.-</ecNumber>
    </recommendedName>
    <alternativeName>
        <fullName evidence="8">Ribosome-associated protein quality control-upstream factor</fullName>
        <shortName evidence="8">RQC-upstream factor</shortName>
        <shortName evidence="8">RqcU</shortName>
        <ecNumber evidence="8">3.6.4.-</ecNumber>
    </alternativeName>
</protein>
<dbReference type="InterPro" id="IPR045076">
    <property type="entry name" value="MutS"/>
</dbReference>
<dbReference type="InterPro" id="IPR005747">
    <property type="entry name" value="MutS2"/>
</dbReference>
<keyword evidence="3 8" id="KW-0547">Nucleotide-binding</keyword>
<dbReference type="Proteomes" id="UP000267250">
    <property type="component" value="Chromosome"/>
</dbReference>
<dbReference type="AlphaFoldDB" id="A0A3Q9HQT7"/>
<dbReference type="RefSeq" id="WP_127017004.1">
    <property type="nucleotide sequence ID" value="NZ_CP016379.1"/>
</dbReference>
<evidence type="ECO:0000256" key="8">
    <source>
        <dbReference type="HAMAP-Rule" id="MF_00092"/>
    </source>
</evidence>
<keyword evidence="5 8" id="KW-0067">ATP-binding</keyword>
<gene>
    <name evidence="8" type="primary">mutS2</name>
    <name evidence="8" type="synonym">rqcU</name>
    <name evidence="11" type="ORF">BBF96_09840</name>
</gene>
<dbReference type="SUPFAM" id="SSF160443">
    <property type="entry name" value="SMR domain-like"/>
    <property type="match status" value="1"/>
</dbReference>
<dbReference type="GO" id="GO:0072344">
    <property type="term" value="P:rescue of stalled ribosome"/>
    <property type="evidence" value="ECO:0007669"/>
    <property type="project" value="UniProtKB-UniRule"/>
</dbReference>
<dbReference type="GO" id="GO:0140664">
    <property type="term" value="F:ATP-dependent DNA damage sensor activity"/>
    <property type="evidence" value="ECO:0007669"/>
    <property type="project" value="InterPro"/>
</dbReference>
<keyword evidence="9" id="KW-0175">Coiled coil</keyword>
<comment type="function">
    <text evidence="8">Endonuclease that is involved in the suppression of homologous recombination and thus may have a key role in the control of bacterial genetic diversity.</text>
</comment>
<sequence length="794" mass="89843">MEQHTLKVLEYSKIIDELKSYASSKMGKELVERLEPVYDLEYIKERLKEVTEARKMLDEHPNVPFGGIRDLRQILQRAAKGIVLNGNELLDVSITLFAARRLKNFFKEQEDNLRQGHNPYSRVLKIGSRIETFKSIEDAINQAIDNSGEVMDNASPKLRSIRSRIRTLGGRIKEKLNSIINGSAYQKMIQDAIVTIRNDRYVIPIKSEYKDSFNGIIHDRSSSGQTLFIEPMVVVQLNNQLRQLLVEEEEEVQRILKELTRQVALESERITNTLKVLAELDFIFARAHYSQALDAAEPTLNDKGLIDLKKARHPLLKNKAVPIDISLGNGFNTLIITGPNTGGKTVTLKTVGLLTLMMQSGLHVPASPESQMSVFKGIYADIGDEQSIEQSLSTFSSHMTQIINILNQADSKDLVLLDELGAGTDPLEGASLAMAILDYLHERNIRTIATTHYSELKSYAYSKEGVENASMEFDLETLSPTYRLIMGLPGRSNALEIALRLGLPKSIVEKARSGLSSDEALVDKMIKDIEEKNRQSQKDRMESKKLRQEMEKLKAEYEDRLKKLEKKREKILSQALDEAKRIVAETKVKSDELIKKARKVSLNNLERVNMEIRKELKDVDDELTRILNKIKGSARVKHKIPEKLEPGDRVRIVSLNQKGEVLEVLSENEIIVQAGIMKITVNKKDLEKVEVPTEKEQKIKIRLTKMVRSKASTIQPTLDLRGNRYEEARERADKYLDDAYLAGLKSVQIIHGKGTGALREGIHDLLKGHPHVEEFRLGKENEGGLGVTIVKLRD</sequence>
<dbReference type="GO" id="GO:0005524">
    <property type="term" value="F:ATP binding"/>
    <property type="evidence" value="ECO:0007669"/>
    <property type="project" value="UniProtKB-UniRule"/>
</dbReference>
<keyword evidence="2 8" id="KW-0699">rRNA-binding</keyword>
<feature type="domain" description="Smr" evidence="10">
    <location>
        <begin position="718"/>
        <end position="793"/>
    </location>
</feature>
<dbReference type="GO" id="GO:0045910">
    <property type="term" value="P:negative regulation of DNA recombination"/>
    <property type="evidence" value="ECO:0007669"/>
    <property type="project" value="InterPro"/>
</dbReference>
<dbReference type="SMART" id="SM00533">
    <property type="entry name" value="MUTSd"/>
    <property type="match status" value="1"/>
</dbReference>
<evidence type="ECO:0000256" key="2">
    <source>
        <dbReference type="ARBA" id="ARBA00022730"/>
    </source>
</evidence>
<dbReference type="SUPFAM" id="SSF52540">
    <property type="entry name" value="P-loop containing nucleoside triphosphate hydrolases"/>
    <property type="match status" value="1"/>
</dbReference>
<dbReference type="SMART" id="SM00534">
    <property type="entry name" value="MUTSac"/>
    <property type="match status" value="1"/>
</dbReference>
<dbReference type="InterPro" id="IPR036063">
    <property type="entry name" value="Smr_dom_sf"/>
</dbReference>
<accession>A0A3Q9HQT7</accession>
<evidence type="ECO:0000313" key="11">
    <source>
        <dbReference type="EMBL" id="AZR73660.1"/>
    </source>
</evidence>
<dbReference type="CDD" id="cd03280">
    <property type="entry name" value="ABC_MutS2"/>
    <property type="match status" value="1"/>
</dbReference>
<dbReference type="EMBL" id="CP016379">
    <property type="protein sequence ID" value="AZR73660.1"/>
    <property type="molecule type" value="Genomic_DNA"/>
</dbReference>
<dbReference type="PANTHER" id="PTHR48466:SF2">
    <property type="entry name" value="OS10G0509000 PROTEIN"/>
    <property type="match status" value="1"/>
</dbReference>
<keyword evidence="12" id="KW-1185">Reference proteome</keyword>
<feature type="coiled-coil region" evidence="9">
    <location>
        <begin position="526"/>
        <end position="629"/>
    </location>
</feature>
<dbReference type="NCBIfam" id="TIGR01069">
    <property type="entry name" value="mutS2"/>
    <property type="match status" value="1"/>
</dbReference>
<dbReference type="Pfam" id="PF01713">
    <property type="entry name" value="Smr"/>
    <property type="match status" value="1"/>
</dbReference>
<keyword evidence="1 8" id="KW-0540">Nuclease</keyword>
<dbReference type="Gene3D" id="1.10.1420.10">
    <property type="match status" value="2"/>
</dbReference>
<evidence type="ECO:0000256" key="7">
    <source>
        <dbReference type="ARBA" id="ARBA00023125"/>
    </source>
</evidence>
<dbReference type="Pfam" id="PF05192">
    <property type="entry name" value="MutS_III"/>
    <property type="match status" value="1"/>
</dbReference>
<dbReference type="GO" id="GO:0006298">
    <property type="term" value="P:mismatch repair"/>
    <property type="evidence" value="ECO:0007669"/>
    <property type="project" value="InterPro"/>
</dbReference>
<dbReference type="InterPro" id="IPR002625">
    <property type="entry name" value="Smr_dom"/>
</dbReference>
<dbReference type="InterPro" id="IPR036187">
    <property type="entry name" value="DNA_mismatch_repair_MutS_sf"/>
</dbReference>
<comment type="subunit">
    <text evidence="8">Homodimer. Binds to stalled ribosomes, contacting rRNA.</text>
</comment>
<dbReference type="Gene3D" id="3.40.50.300">
    <property type="entry name" value="P-loop containing nucleotide triphosphate hydrolases"/>
    <property type="match status" value="1"/>
</dbReference>
<dbReference type="HAMAP" id="MF_00092">
    <property type="entry name" value="MutS2"/>
    <property type="match status" value="1"/>
</dbReference>
<dbReference type="SMART" id="SM00463">
    <property type="entry name" value="SMR"/>
    <property type="match status" value="1"/>
</dbReference>
<dbReference type="PIRSF" id="PIRSF005814">
    <property type="entry name" value="MutS_YshD"/>
    <property type="match status" value="1"/>
</dbReference>
<dbReference type="GO" id="GO:0030983">
    <property type="term" value="F:mismatched DNA binding"/>
    <property type="evidence" value="ECO:0007669"/>
    <property type="project" value="InterPro"/>
</dbReference>
<dbReference type="GO" id="GO:0004519">
    <property type="term" value="F:endonuclease activity"/>
    <property type="evidence" value="ECO:0007669"/>
    <property type="project" value="UniProtKB-UniRule"/>
</dbReference>